<name>A0AB36JTQ3_9GAMM</name>
<evidence type="ECO:0000313" key="2">
    <source>
        <dbReference type="Proteomes" id="UP000189021"/>
    </source>
</evidence>
<evidence type="ECO:0000313" key="1">
    <source>
        <dbReference type="EMBL" id="OOE38530.1"/>
    </source>
</evidence>
<sequence>MFFDVKGFLEAVESLHLLREQREKVYLLLPLQNKVISELKKTERSIKLLSEGVRRLERYRRRKRPPEEKWKVRELKEMIRKGKERLSIYKRILFVWRCVGDGIAFIYQTKSSLKHLYLGHEGHPKQEPGFLSGKAGFEKEYISMAKGVELGVPVVLSDLTNTLRVGDICVLGGDEPIPIEIKSSTNRNSRTDRQFQHLEEVVSFLCSGFAKNYHGFELTKRIEVCHKEVSHRESINRCIEGAFREKGIKTLSPEPGLTYIAFASGQEEKFKEVMEEHSNSSIVIHLVCDERHLPSYPFLLSFTPYNSLLFSMGEVEVVVFIEMRVVESMIRDAGLFPRFLKDEDGELSLQIMHDENDIFKGAFRVNESYLLRLGTEFLSVRSFVNEQVDIASNFSLEGKDVVIDKGTSEKMKEWLEVESIN</sequence>
<organism evidence="1 2">
    <name type="scientific">Salinivibrio kushneri</name>
    <dbReference type="NCBI Taxonomy" id="1908198"/>
    <lineage>
        <taxon>Bacteria</taxon>
        <taxon>Pseudomonadati</taxon>
        <taxon>Pseudomonadota</taxon>
        <taxon>Gammaproteobacteria</taxon>
        <taxon>Vibrionales</taxon>
        <taxon>Vibrionaceae</taxon>
        <taxon>Salinivibrio</taxon>
    </lineage>
</organism>
<proteinExistence type="predicted"/>
<comment type="caution">
    <text evidence="1">The sequence shown here is derived from an EMBL/GenBank/DDBJ whole genome shotgun (WGS) entry which is preliminary data.</text>
</comment>
<accession>A0AB36JTQ3</accession>
<gene>
    <name evidence="1" type="ORF">BZG00_13985</name>
</gene>
<dbReference type="RefSeq" id="WP_077659718.1">
    <property type="nucleotide sequence ID" value="NZ_CP040021.1"/>
</dbReference>
<reference evidence="1 2" key="1">
    <citation type="journal article" date="2017" name="Genome Announc.">
        <title>Draft Genome Sequences of Salinivibrio proteolyticus, Salinivibrio sharmensis, Salinivibrio siamensis, Salinivibrio costicola subsp. alcaliphilus, Salinivibrio costicola subsp. vallismortis, and 29 New Isolates Belonging to the Genus Salinivibrio.</title>
        <authorList>
            <person name="Lopez-Hermoso C."/>
            <person name="de la Haba R.R."/>
            <person name="Sanchez-Porro C."/>
            <person name="Bayliss S.C."/>
            <person name="Feil E.J."/>
            <person name="Ventosa A."/>
        </authorList>
    </citation>
    <scope>NUCLEOTIDE SEQUENCE [LARGE SCALE GENOMIC DNA]</scope>
    <source>
        <strain evidence="1 2">AL184</strain>
    </source>
</reference>
<dbReference type="Proteomes" id="UP000189021">
    <property type="component" value="Unassembled WGS sequence"/>
</dbReference>
<evidence type="ECO:0008006" key="3">
    <source>
        <dbReference type="Google" id="ProtNLM"/>
    </source>
</evidence>
<dbReference type="EMBL" id="MUEK01000017">
    <property type="protein sequence ID" value="OOE38530.1"/>
    <property type="molecule type" value="Genomic_DNA"/>
</dbReference>
<protein>
    <recommendedName>
        <fullName evidence="3">Nuclease</fullName>
    </recommendedName>
</protein>
<keyword evidence="2" id="KW-1185">Reference proteome</keyword>
<dbReference type="AlphaFoldDB" id="A0AB36JTQ3"/>